<feature type="non-terminal residue" evidence="1">
    <location>
        <position position="218"/>
    </location>
</feature>
<feature type="non-terminal residue" evidence="1">
    <location>
        <position position="1"/>
    </location>
</feature>
<gene>
    <name evidence="1" type="ORF">METZ01_LOCUS489047</name>
</gene>
<name>A0A383CVY0_9ZZZZ</name>
<dbReference type="InterPro" id="IPR010538">
    <property type="entry name" value="DHOR"/>
</dbReference>
<protein>
    <recommendedName>
        <fullName evidence="2">Thiol oxidoreductase</fullName>
    </recommendedName>
</protein>
<organism evidence="1">
    <name type="scientific">marine metagenome</name>
    <dbReference type="NCBI Taxonomy" id="408172"/>
    <lineage>
        <taxon>unclassified sequences</taxon>
        <taxon>metagenomes</taxon>
        <taxon>ecological metagenomes</taxon>
    </lineage>
</organism>
<evidence type="ECO:0008006" key="2">
    <source>
        <dbReference type="Google" id="ProtNLM"/>
    </source>
</evidence>
<dbReference type="Pfam" id="PF06537">
    <property type="entry name" value="DHOR"/>
    <property type="match status" value="1"/>
</dbReference>
<proteinExistence type="predicted"/>
<dbReference type="AlphaFoldDB" id="A0A383CVY0"/>
<evidence type="ECO:0000313" key="1">
    <source>
        <dbReference type="EMBL" id="SVE36193.1"/>
    </source>
</evidence>
<dbReference type="EMBL" id="UINC01212042">
    <property type="protein sequence ID" value="SVE36193.1"/>
    <property type="molecule type" value="Genomic_DNA"/>
</dbReference>
<accession>A0A383CVY0</accession>
<sequence>VFCFFRFVLVFLFAAISSTTFGEEIRQIRSIFPLLEKTPEDKFVVGEGRSYAMAWNRWVWENFDDPIPVEMLPAAVRSGGTTTTYIQNREAFSVPLANLDASLVRPFAFARQLFRKRWAVGHSLENQTGSSVGITEGLGPIFNRSSCSGCHLKDGRGHPPRTPDEPMKAMIVRLSISGIGPNGGPLPHPDYGTQLQNQSIPGVSKEGRVSIRYKEIEE</sequence>
<reference evidence="1" key="1">
    <citation type="submission" date="2018-05" db="EMBL/GenBank/DDBJ databases">
        <authorList>
            <person name="Lanie J.A."/>
            <person name="Ng W.-L."/>
            <person name="Kazmierczak K.M."/>
            <person name="Andrzejewski T.M."/>
            <person name="Davidsen T.M."/>
            <person name="Wayne K.J."/>
            <person name="Tettelin H."/>
            <person name="Glass J.I."/>
            <person name="Rusch D."/>
            <person name="Podicherti R."/>
            <person name="Tsui H.-C.T."/>
            <person name="Winkler M.E."/>
        </authorList>
    </citation>
    <scope>NUCLEOTIDE SEQUENCE</scope>
</reference>